<accession>X1H764</accession>
<dbReference type="AlphaFoldDB" id="X1H764"/>
<comment type="caution">
    <text evidence="1">The sequence shown here is derived from an EMBL/GenBank/DDBJ whole genome shotgun (WGS) entry which is preliminary data.</text>
</comment>
<feature type="non-terminal residue" evidence="1">
    <location>
        <position position="1"/>
    </location>
</feature>
<reference evidence="1" key="1">
    <citation type="journal article" date="2014" name="Front. Microbiol.">
        <title>High frequency of phylogenetically diverse reductive dehalogenase-homologous genes in deep subseafloor sedimentary metagenomes.</title>
        <authorList>
            <person name="Kawai M."/>
            <person name="Futagami T."/>
            <person name="Toyoda A."/>
            <person name="Takaki Y."/>
            <person name="Nishi S."/>
            <person name="Hori S."/>
            <person name="Arai W."/>
            <person name="Tsubouchi T."/>
            <person name="Morono Y."/>
            <person name="Uchiyama I."/>
            <person name="Ito T."/>
            <person name="Fujiyama A."/>
            <person name="Inagaki F."/>
            <person name="Takami H."/>
        </authorList>
    </citation>
    <scope>NUCLEOTIDE SEQUENCE</scope>
    <source>
        <strain evidence="1">Expedition CK06-06</strain>
    </source>
</reference>
<protein>
    <submittedName>
        <fullName evidence="1">Uncharacterized protein</fullName>
    </submittedName>
</protein>
<name>X1H764_9ZZZZ</name>
<proteinExistence type="predicted"/>
<sequence length="125" mass="14489">YKRGLIVGIYFHPGTELIMNKSPLKIILKTQNDEIVWAYTYHILLSLYIKSLGILDEPQCKRLTLKVSKEIFKEPDHPAIMMAENGIESYFPNLKIAYGPPNRKPDGMSIEYILDFDNDNQSYYS</sequence>
<gene>
    <name evidence="1" type="ORF">S03H2_16498</name>
</gene>
<dbReference type="EMBL" id="BARU01008429">
    <property type="protein sequence ID" value="GAH41148.1"/>
    <property type="molecule type" value="Genomic_DNA"/>
</dbReference>
<organism evidence="1">
    <name type="scientific">marine sediment metagenome</name>
    <dbReference type="NCBI Taxonomy" id="412755"/>
    <lineage>
        <taxon>unclassified sequences</taxon>
        <taxon>metagenomes</taxon>
        <taxon>ecological metagenomes</taxon>
    </lineage>
</organism>
<evidence type="ECO:0000313" key="1">
    <source>
        <dbReference type="EMBL" id="GAH41148.1"/>
    </source>
</evidence>